<proteinExistence type="predicted"/>
<dbReference type="InterPro" id="IPR043502">
    <property type="entry name" value="DNA/RNA_pol_sf"/>
</dbReference>
<accession>A0A2N9FEC2</accession>
<dbReference type="EMBL" id="OIVN01000777">
    <property type="protein sequence ID" value="SPC85350.1"/>
    <property type="molecule type" value="Genomic_DNA"/>
</dbReference>
<feature type="domain" description="Reverse transcriptase Ty1/copia-type" evidence="1">
    <location>
        <begin position="203"/>
        <end position="266"/>
    </location>
</feature>
<dbReference type="CDD" id="cd09272">
    <property type="entry name" value="RNase_HI_RT_Ty1"/>
    <property type="match status" value="1"/>
</dbReference>
<dbReference type="Pfam" id="PF07727">
    <property type="entry name" value="RVT_2"/>
    <property type="match status" value="1"/>
</dbReference>
<name>A0A2N9FEC2_FAGSY</name>
<dbReference type="PANTHER" id="PTHR11439">
    <property type="entry name" value="GAG-POL-RELATED RETROTRANSPOSON"/>
    <property type="match status" value="1"/>
</dbReference>
<evidence type="ECO:0000259" key="1">
    <source>
        <dbReference type="Pfam" id="PF07727"/>
    </source>
</evidence>
<dbReference type="InterPro" id="IPR013103">
    <property type="entry name" value="RVT_2"/>
</dbReference>
<dbReference type="SUPFAM" id="SSF56672">
    <property type="entry name" value="DNA/RNA polymerases"/>
    <property type="match status" value="1"/>
</dbReference>
<dbReference type="PANTHER" id="PTHR11439:SF524">
    <property type="entry name" value="RNA-DIRECTED DNA POLYMERASE, PROTEIN KINASE RLK-PELLE-DLSV FAMILY"/>
    <property type="match status" value="1"/>
</dbReference>
<dbReference type="AlphaFoldDB" id="A0A2N9FEC2"/>
<organism evidence="2">
    <name type="scientific">Fagus sylvatica</name>
    <name type="common">Beechnut</name>
    <dbReference type="NCBI Taxonomy" id="28930"/>
    <lineage>
        <taxon>Eukaryota</taxon>
        <taxon>Viridiplantae</taxon>
        <taxon>Streptophyta</taxon>
        <taxon>Embryophyta</taxon>
        <taxon>Tracheophyta</taxon>
        <taxon>Spermatophyta</taxon>
        <taxon>Magnoliopsida</taxon>
        <taxon>eudicotyledons</taxon>
        <taxon>Gunneridae</taxon>
        <taxon>Pentapetalae</taxon>
        <taxon>rosids</taxon>
        <taxon>fabids</taxon>
        <taxon>Fagales</taxon>
        <taxon>Fagaceae</taxon>
        <taxon>Fagus</taxon>
    </lineage>
</organism>
<sequence>MEEWRLRVFQVVRLCSTRLGLFLGSMARISAQRLGGLDFGLRTSISAWLGRIMAQWLRSRLSGSEAQIFKRSWLKISAQWLYGLARSWLMKIKSKKTTNTTLLSNLCGIPYQTPHNSSPHLTLSHRAHMFLTQPQLTHQWVHLILLYHQQAMCDELVALQQNNTWVLVPRQTDMNIVGRWVFKTKLKSDGSIERFKARLVSKVLSLATTKGWSLRQLDVKNAFLHGHLKEVVYMEQPHGFSDSLNPTHVCRLHKAIYGLKQAPHAWGGGGELVDATNYRNIVGTLQYLTLTRPDLTHAGTLDYGLQLLSHSSLTLYGFSDANWAGCPNTRRSTTRYCIYLGANCISWASKKQATVSRSSVEAEYRAMASAAAELTWLTFLLLFHACTKHIELDYHFVREKVTAGALTTHYVPSQSQIADLFTKVTPKDLFHRFRSKLGVLHSPPSSLRGTDKENS</sequence>
<reference evidence="2" key="1">
    <citation type="submission" date="2018-02" db="EMBL/GenBank/DDBJ databases">
        <authorList>
            <person name="Cohen D.B."/>
            <person name="Kent A.D."/>
        </authorList>
    </citation>
    <scope>NUCLEOTIDE SEQUENCE</scope>
</reference>
<protein>
    <recommendedName>
        <fullName evidence="1">Reverse transcriptase Ty1/copia-type domain-containing protein</fullName>
    </recommendedName>
</protein>
<gene>
    <name evidence="2" type="ORF">FSB_LOCUS13232</name>
</gene>
<evidence type="ECO:0000313" key="2">
    <source>
        <dbReference type="EMBL" id="SPC85350.1"/>
    </source>
</evidence>